<evidence type="ECO:0000313" key="2">
    <source>
        <dbReference type="EMBL" id="AVO34495.1"/>
    </source>
</evidence>
<feature type="compositionally biased region" description="Gly residues" evidence="1">
    <location>
        <begin position="238"/>
        <end position="257"/>
    </location>
</feature>
<evidence type="ECO:0000313" key="3">
    <source>
        <dbReference type="Proteomes" id="UP000239709"/>
    </source>
</evidence>
<dbReference type="AlphaFoldDB" id="A0A2S0MF19"/>
<proteinExistence type="predicted"/>
<evidence type="ECO:0008006" key="4">
    <source>
        <dbReference type="Google" id="ProtNLM"/>
    </source>
</evidence>
<dbReference type="InterPro" id="IPR012434">
    <property type="entry name" value="DUF1631"/>
</dbReference>
<accession>A0A2S0MF19</accession>
<evidence type="ECO:0000256" key="1">
    <source>
        <dbReference type="SAM" id="MobiDB-lite"/>
    </source>
</evidence>
<keyword evidence="3" id="KW-1185">Reference proteome</keyword>
<dbReference type="EMBL" id="CP027666">
    <property type="protein sequence ID" value="AVO34495.1"/>
    <property type="molecule type" value="Genomic_DNA"/>
</dbReference>
<dbReference type="Proteomes" id="UP000239709">
    <property type="component" value="Chromosome"/>
</dbReference>
<dbReference type="Pfam" id="PF07793">
    <property type="entry name" value="DUF1631"/>
    <property type="match status" value="1"/>
</dbReference>
<reference evidence="2 3" key="1">
    <citation type="submission" date="2018-03" db="EMBL/GenBank/DDBJ databases">
        <title>Genome sequencing of Ottowia sp.</title>
        <authorList>
            <person name="Kim S.-J."/>
            <person name="Heo J."/>
            <person name="Kwon S.-W."/>
        </authorList>
    </citation>
    <scope>NUCLEOTIDE SEQUENCE [LARGE SCALE GENOMIC DNA]</scope>
    <source>
        <strain evidence="2 3">KADR8-3</strain>
    </source>
</reference>
<sequence length="883" mass="97354">MQAVSTNSPLIKRSRQEAVFLSASMIERCMVAAGGYLQEAERKTKSIATRFELSDASMALNKHRAAIRTGYAAKLDDAIGTALHNARTAESDTDAARADRIARVFGDESSFSLLEDAEVARFVEASRLQQTAMPIVDQVLARLDSLMSSAMGLPVVRADLNPLRPDILCGALIDLLESFNETAQVRGHWLRALARPFAEEMRRLYESIVSLLEAQGVEEARYRLKLTEVLIAPPKAADGGGGGNGTGGGPGGAGGQGPTDDSMPDDADLVRERRGLFPSMSDLAQAKPMVPQGLIRDFLYRAQWIAENDEPLPPAYYEEATAQLAVAIRASTQAPVFDSGELARRRLRDQALAVVDRPARAVDVSTPLQPQQWGEAATAEARTRTLMELKAQATKISQALGLDAVRTLVSQVAGDERVMAPVREAFVAMEPALLRLAMKDPRFFGDDHHPARRLMEGVAQRSFKYNDEYADEFEQFMAPVREAVRELNDQEDAEPAAFAQRLQQLEARWQEEDQGEKEGKDAGLRSMHFAEERQALADKIAWDFSLRSDLDRVPAVVSDFLFKDWSLVIAHAQLTDKRGQLDPGGYLAVVTDLLWSVKRNAVLKEPRRLFEVIPGVLQTLRRGLAMLGKEPQETEAFFAALMRYHDPVLRLRRMRSAQDAEATGLARLETDSFMLPLEADSEQAPLERPTPRAADQPWLGRHELVAAGFEDEADAAHRTAPAPLTPAEGFGMTTIMALDGVDPGATLMPGMNDSEATAAGVPSLDEALRALKGGHAPAAHYDEEAELAHQRSMLERLRTGDWVDLRVRDQWRRAQLVWSSENGSLFMFVSRGGRPHSMTRRTCEKLIRARHLRPVDAAAVVDKALRNLSDAKPSQQDEPLTTD</sequence>
<feature type="region of interest" description="Disordered" evidence="1">
    <location>
        <begin position="235"/>
        <end position="266"/>
    </location>
</feature>
<protein>
    <recommendedName>
        <fullName evidence="4">DUF1631 domain-containing protein</fullName>
    </recommendedName>
</protein>
<gene>
    <name evidence="2" type="ORF">C6570_09870</name>
</gene>
<dbReference type="KEGG" id="otk:C6570_09870"/>
<organism evidence="2 3">
    <name type="scientific">Ottowia oryzae</name>
    <dbReference type="NCBI Taxonomy" id="2109914"/>
    <lineage>
        <taxon>Bacteria</taxon>
        <taxon>Pseudomonadati</taxon>
        <taxon>Pseudomonadota</taxon>
        <taxon>Betaproteobacteria</taxon>
        <taxon>Burkholderiales</taxon>
        <taxon>Comamonadaceae</taxon>
        <taxon>Ottowia</taxon>
    </lineage>
</organism>
<name>A0A2S0MF19_9BURK</name>
<dbReference type="OrthoDB" id="6188167at2"/>